<dbReference type="AlphaFoldDB" id="A6GB62"/>
<dbReference type="EMBL" id="ABCS01000056">
    <property type="protein sequence ID" value="EDM76859.1"/>
    <property type="molecule type" value="Genomic_DNA"/>
</dbReference>
<gene>
    <name evidence="4" type="ORF">PPSIR1_24574</name>
</gene>
<sequence>MKMLTRYRFSSTTLATFSAALVLALGSSTGCVDEGEDLGPIEGELGAQLDAEFDASFDAAELGSELELSFEANLLESEEEPRATLGEGSGELLGPVDLPEDSTENFVACLSQCTSSEMIIGCDNREQGNVQQSATAGPYDMIGQFEHQDGGGDCTGTLIGDKFVLGAAHCFVNNQANFNDEPTGFSLSQSWGSEPYGKIYAKRVFIPTAFGAGQSPEVKAFDYAVVELAHSPNAPRTMDVDYLSWGTLSGRTSIAVGYPYDKAEGTVWYDHGVFSASQDDKWINGGESGILRVSNDGVGGMSGGPLYVWYGGVRKLVGVFIGSPEEECEVGHVWAARMTPEAVERVENAMLYPPNGNVIDFSWEVHDFSSVPPTEY</sequence>
<evidence type="ECO:0000256" key="1">
    <source>
        <dbReference type="ARBA" id="ARBA00022729"/>
    </source>
</evidence>
<dbReference type="SUPFAM" id="SSF50494">
    <property type="entry name" value="Trypsin-like serine proteases"/>
    <property type="match status" value="1"/>
</dbReference>
<dbReference type="OrthoDB" id="5507989at2"/>
<keyword evidence="1 2" id="KW-0732">Signal</keyword>
<proteinExistence type="predicted"/>
<dbReference type="PANTHER" id="PTHR15462:SF8">
    <property type="entry name" value="SERINE PROTEASE"/>
    <property type="match status" value="1"/>
</dbReference>
<dbReference type="PROSITE" id="PS51257">
    <property type="entry name" value="PROKAR_LIPOPROTEIN"/>
    <property type="match status" value="1"/>
</dbReference>
<organism evidence="4 5">
    <name type="scientific">Plesiocystis pacifica SIR-1</name>
    <dbReference type="NCBI Taxonomy" id="391625"/>
    <lineage>
        <taxon>Bacteria</taxon>
        <taxon>Pseudomonadati</taxon>
        <taxon>Myxococcota</taxon>
        <taxon>Polyangia</taxon>
        <taxon>Nannocystales</taxon>
        <taxon>Nannocystaceae</taxon>
        <taxon>Plesiocystis</taxon>
    </lineage>
</organism>
<dbReference type="eggNOG" id="COG3591">
    <property type="taxonomic scope" value="Bacteria"/>
</dbReference>
<dbReference type="InterPro" id="IPR001254">
    <property type="entry name" value="Trypsin_dom"/>
</dbReference>
<protein>
    <submittedName>
        <fullName evidence="4">Mpr</fullName>
    </submittedName>
</protein>
<dbReference type="GO" id="GO:0004252">
    <property type="term" value="F:serine-type endopeptidase activity"/>
    <property type="evidence" value="ECO:0007669"/>
    <property type="project" value="InterPro"/>
</dbReference>
<dbReference type="PROSITE" id="PS50240">
    <property type="entry name" value="TRYPSIN_DOM"/>
    <property type="match status" value="1"/>
</dbReference>
<feature type="signal peptide" evidence="2">
    <location>
        <begin position="1"/>
        <end position="24"/>
    </location>
</feature>
<dbReference type="Pfam" id="PF00089">
    <property type="entry name" value="Trypsin"/>
    <property type="match status" value="1"/>
</dbReference>
<evidence type="ECO:0000256" key="2">
    <source>
        <dbReference type="SAM" id="SignalP"/>
    </source>
</evidence>
<evidence type="ECO:0000313" key="5">
    <source>
        <dbReference type="Proteomes" id="UP000005801"/>
    </source>
</evidence>
<dbReference type="InterPro" id="IPR043504">
    <property type="entry name" value="Peptidase_S1_PA_chymotrypsin"/>
</dbReference>
<reference evidence="4 5" key="1">
    <citation type="submission" date="2007-06" db="EMBL/GenBank/DDBJ databases">
        <authorList>
            <person name="Shimkets L."/>
            <person name="Ferriera S."/>
            <person name="Johnson J."/>
            <person name="Kravitz S."/>
            <person name="Beeson K."/>
            <person name="Sutton G."/>
            <person name="Rogers Y.-H."/>
            <person name="Friedman R."/>
            <person name="Frazier M."/>
            <person name="Venter J.C."/>
        </authorList>
    </citation>
    <scope>NUCLEOTIDE SEQUENCE [LARGE SCALE GENOMIC DNA]</scope>
    <source>
        <strain evidence="4 5">SIR-1</strain>
    </source>
</reference>
<name>A6GB62_9BACT</name>
<feature type="domain" description="Peptidase S1" evidence="3">
    <location>
        <begin position="119"/>
        <end position="363"/>
    </location>
</feature>
<accession>A6GB62</accession>
<dbReference type="Gene3D" id="2.40.10.10">
    <property type="entry name" value="Trypsin-like serine proteases"/>
    <property type="match status" value="2"/>
</dbReference>
<dbReference type="STRING" id="391625.PPSIR1_24574"/>
<keyword evidence="5" id="KW-1185">Reference proteome</keyword>
<comment type="caution">
    <text evidence="4">The sequence shown here is derived from an EMBL/GenBank/DDBJ whole genome shotgun (WGS) entry which is preliminary data.</text>
</comment>
<dbReference type="GO" id="GO:0006508">
    <property type="term" value="P:proteolysis"/>
    <property type="evidence" value="ECO:0007669"/>
    <property type="project" value="InterPro"/>
</dbReference>
<dbReference type="InterPro" id="IPR050966">
    <property type="entry name" value="Glutamyl_endopeptidase"/>
</dbReference>
<dbReference type="Proteomes" id="UP000005801">
    <property type="component" value="Unassembled WGS sequence"/>
</dbReference>
<dbReference type="PANTHER" id="PTHR15462">
    <property type="entry name" value="SERINE PROTEASE"/>
    <property type="match status" value="1"/>
</dbReference>
<dbReference type="InterPro" id="IPR009003">
    <property type="entry name" value="Peptidase_S1_PA"/>
</dbReference>
<feature type="chain" id="PRO_5002695345" evidence="2">
    <location>
        <begin position="25"/>
        <end position="376"/>
    </location>
</feature>
<evidence type="ECO:0000259" key="3">
    <source>
        <dbReference type="PROSITE" id="PS50240"/>
    </source>
</evidence>
<evidence type="ECO:0000313" key="4">
    <source>
        <dbReference type="EMBL" id="EDM76859.1"/>
    </source>
</evidence>